<dbReference type="Proteomes" id="UP000000758">
    <property type="component" value="Chromosome"/>
</dbReference>
<dbReference type="AlphaFoldDB" id="A0RUT0"/>
<organism evidence="2 3">
    <name type="scientific">Cenarchaeum symbiosum (strain A)</name>
    <dbReference type="NCBI Taxonomy" id="414004"/>
    <lineage>
        <taxon>Archaea</taxon>
        <taxon>Nitrososphaerota</taxon>
        <taxon>Candidatus Cenarchaeales</taxon>
        <taxon>Candidatus Cenarchaeaceae</taxon>
        <taxon>Candidatus Cenarchaeum</taxon>
    </lineage>
</organism>
<proteinExistence type="predicted"/>
<dbReference type="HOGENOM" id="CLU_2856932_0_0_2"/>
<name>A0RUT0_CENSY</name>
<dbReference type="KEGG" id="csy:CENSYa_0463"/>
<dbReference type="EMBL" id="DP000238">
    <property type="protein sequence ID" value="ABK77097.1"/>
    <property type="molecule type" value="Genomic_DNA"/>
</dbReference>
<sequence>MLIFAWIYYKLDPREAGPAGARENARERVQEYQEYQGNDGDRQWPDAGEQYEDDGYRRSSRRWR</sequence>
<evidence type="ECO:0000313" key="2">
    <source>
        <dbReference type="EMBL" id="ABK77097.1"/>
    </source>
</evidence>
<gene>
    <name evidence="2" type="ordered locus">CENSYa_0463</name>
</gene>
<dbReference type="EnsemblBacteria" id="ABK77097">
    <property type="protein sequence ID" value="ABK77097"/>
    <property type="gene ID" value="CENSYa_0463"/>
</dbReference>
<protein>
    <submittedName>
        <fullName evidence="2">Uncharacterized protein</fullName>
    </submittedName>
</protein>
<evidence type="ECO:0000313" key="3">
    <source>
        <dbReference type="Proteomes" id="UP000000758"/>
    </source>
</evidence>
<evidence type="ECO:0000256" key="1">
    <source>
        <dbReference type="SAM" id="MobiDB-lite"/>
    </source>
</evidence>
<feature type="region of interest" description="Disordered" evidence="1">
    <location>
        <begin position="33"/>
        <end position="64"/>
    </location>
</feature>
<accession>A0RUT0</accession>
<reference evidence="2 3" key="1">
    <citation type="journal article" date="2006" name="Proc. Natl. Acad. Sci. U.S.A.">
        <title>Genomic analysis of the uncultivated marine crenarchaeote Cenarchaeum symbiosum.</title>
        <authorList>
            <person name="Hallam S.J."/>
            <person name="Konstantinidis K.T."/>
            <person name="Putnam N."/>
            <person name="Schleper C."/>
            <person name="Watanabe Y."/>
            <person name="Sugahara J."/>
            <person name="Preston C."/>
            <person name="de la Torre J."/>
            <person name="Richardson P.M."/>
            <person name="DeLong E.F."/>
        </authorList>
    </citation>
    <scope>NUCLEOTIDE SEQUENCE [LARGE SCALE GENOMIC DNA]</scope>
    <source>
        <strain evidence="3">A</strain>
    </source>
</reference>
<keyword evidence="3" id="KW-1185">Reference proteome</keyword>